<feature type="non-terminal residue" evidence="1">
    <location>
        <position position="45"/>
    </location>
</feature>
<gene>
    <name evidence="1" type="primary">jg4160</name>
    <name evidence="1" type="ORF">PAEG_LOCUS18073</name>
</gene>
<keyword evidence="2" id="KW-1185">Reference proteome</keyword>
<organism evidence="1 2">
    <name type="scientific">Pararge aegeria aegeria</name>
    <dbReference type="NCBI Taxonomy" id="348720"/>
    <lineage>
        <taxon>Eukaryota</taxon>
        <taxon>Metazoa</taxon>
        <taxon>Ecdysozoa</taxon>
        <taxon>Arthropoda</taxon>
        <taxon>Hexapoda</taxon>
        <taxon>Insecta</taxon>
        <taxon>Pterygota</taxon>
        <taxon>Neoptera</taxon>
        <taxon>Endopterygota</taxon>
        <taxon>Lepidoptera</taxon>
        <taxon>Glossata</taxon>
        <taxon>Ditrysia</taxon>
        <taxon>Papilionoidea</taxon>
        <taxon>Nymphalidae</taxon>
        <taxon>Satyrinae</taxon>
        <taxon>Satyrini</taxon>
        <taxon>Parargina</taxon>
        <taxon>Pararge</taxon>
    </lineage>
</organism>
<evidence type="ECO:0000313" key="2">
    <source>
        <dbReference type="Proteomes" id="UP000838756"/>
    </source>
</evidence>
<proteinExistence type="predicted"/>
<dbReference type="AlphaFoldDB" id="A0A8S4RUI9"/>
<sequence length="45" mass="5383">KKYCVVLVAVWVERVRGSVRFIQSFRDMHGTKLKSEQKNSKLKRF</sequence>
<dbReference type="EMBL" id="CAKXAJ010025586">
    <property type="protein sequence ID" value="CAH2241655.1"/>
    <property type="molecule type" value="Genomic_DNA"/>
</dbReference>
<protein>
    <submittedName>
        <fullName evidence="1">Jg4160 protein</fullName>
    </submittedName>
</protein>
<evidence type="ECO:0000313" key="1">
    <source>
        <dbReference type="EMBL" id="CAH2241655.1"/>
    </source>
</evidence>
<accession>A0A8S4RUI9</accession>
<name>A0A8S4RUI9_9NEOP</name>
<comment type="caution">
    <text evidence="1">The sequence shown here is derived from an EMBL/GenBank/DDBJ whole genome shotgun (WGS) entry which is preliminary data.</text>
</comment>
<dbReference type="Proteomes" id="UP000838756">
    <property type="component" value="Unassembled WGS sequence"/>
</dbReference>
<reference evidence="1" key="1">
    <citation type="submission" date="2022-03" db="EMBL/GenBank/DDBJ databases">
        <authorList>
            <person name="Lindestad O."/>
        </authorList>
    </citation>
    <scope>NUCLEOTIDE SEQUENCE</scope>
</reference>